<dbReference type="EnsemblMetazoa" id="PPAI005102-RA">
    <property type="protein sequence ID" value="PPAI005102-PA"/>
    <property type="gene ID" value="PPAI005102"/>
</dbReference>
<organism evidence="1 2">
    <name type="scientific">Phlebotomus papatasi</name>
    <name type="common">Sandfly</name>
    <dbReference type="NCBI Taxonomy" id="29031"/>
    <lineage>
        <taxon>Eukaryota</taxon>
        <taxon>Metazoa</taxon>
        <taxon>Ecdysozoa</taxon>
        <taxon>Arthropoda</taxon>
        <taxon>Hexapoda</taxon>
        <taxon>Insecta</taxon>
        <taxon>Pterygota</taxon>
        <taxon>Neoptera</taxon>
        <taxon>Endopterygota</taxon>
        <taxon>Diptera</taxon>
        <taxon>Nematocera</taxon>
        <taxon>Psychodoidea</taxon>
        <taxon>Psychodidae</taxon>
        <taxon>Phlebotomus</taxon>
        <taxon>Phlebotomus</taxon>
    </lineage>
</organism>
<name>A0A1B0DBB3_PHLPP</name>
<accession>A0A1B0DBB3</accession>
<reference evidence="1" key="1">
    <citation type="submission" date="2022-08" db="UniProtKB">
        <authorList>
            <consortium name="EnsemblMetazoa"/>
        </authorList>
    </citation>
    <scope>IDENTIFICATION</scope>
    <source>
        <strain evidence="1">Israel</strain>
    </source>
</reference>
<dbReference type="PANTHER" id="PTHR21879">
    <property type="entry name" value="FI03362P-RELATED-RELATED"/>
    <property type="match status" value="1"/>
</dbReference>
<evidence type="ECO:0000313" key="2">
    <source>
        <dbReference type="Proteomes" id="UP000092462"/>
    </source>
</evidence>
<protein>
    <submittedName>
        <fullName evidence="1">Uncharacterized protein</fullName>
    </submittedName>
</protein>
<dbReference type="Proteomes" id="UP000092462">
    <property type="component" value="Unassembled WGS sequence"/>
</dbReference>
<proteinExistence type="predicted"/>
<dbReference type="PANTHER" id="PTHR21879:SF12">
    <property type="entry name" value="OSIRIS 12"/>
    <property type="match status" value="1"/>
</dbReference>
<dbReference type="AlphaFoldDB" id="A0A1B0DBB3"/>
<dbReference type="InterPro" id="IPR012464">
    <property type="entry name" value="DUF1676"/>
</dbReference>
<keyword evidence="2" id="KW-1185">Reference proteome</keyword>
<dbReference type="EMBL" id="AJVK01013610">
    <property type="status" value="NOT_ANNOTATED_CDS"/>
    <property type="molecule type" value="Genomic_DNA"/>
</dbReference>
<dbReference type="Pfam" id="PF07898">
    <property type="entry name" value="DUF1676"/>
    <property type="match status" value="1"/>
</dbReference>
<dbReference type="GO" id="GO:0016020">
    <property type="term" value="C:membrane"/>
    <property type="evidence" value="ECO:0007669"/>
    <property type="project" value="TreeGrafter"/>
</dbReference>
<sequence length="175" mass="19193">MMRIVCGVLLIAVTVVADQEFMSPGVRAALRVYDECQRAEGGFSVCLKKKAITFIDRVTKVDAINIGEGVRVVRSADSPIVDVPKSIGEDLDKNLPRNAEARDETLSTMLADRVARFLSSRTVMVSLPKVSPDELGRSVEEGRGKMKKMMSMMMMGFAMKMAAMIPVAIAVFFNI</sequence>
<dbReference type="VEuPathDB" id="VectorBase:PPAPM1_009034"/>
<evidence type="ECO:0000313" key="1">
    <source>
        <dbReference type="EnsemblMetazoa" id="PPAI005102-PA"/>
    </source>
</evidence>
<dbReference type="VEuPathDB" id="VectorBase:PPAI005102"/>